<evidence type="ECO:0000256" key="5">
    <source>
        <dbReference type="ARBA" id="ARBA00022989"/>
    </source>
</evidence>
<dbReference type="InterPro" id="IPR035906">
    <property type="entry name" value="MetI-like_sf"/>
</dbReference>
<evidence type="ECO:0000256" key="4">
    <source>
        <dbReference type="ARBA" id="ARBA00022692"/>
    </source>
</evidence>
<feature type="transmembrane region" description="Helical" evidence="7">
    <location>
        <begin position="104"/>
        <end position="125"/>
    </location>
</feature>
<evidence type="ECO:0000259" key="8">
    <source>
        <dbReference type="PROSITE" id="PS50928"/>
    </source>
</evidence>
<gene>
    <name evidence="9" type="ORF">BSZ40_08600</name>
</gene>
<comment type="caution">
    <text evidence="9">The sequence shown here is derived from an EMBL/GenBank/DDBJ whole genome shotgun (WGS) entry which is preliminary data.</text>
</comment>
<feature type="transmembrane region" description="Helical" evidence="7">
    <location>
        <begin position="137"/>
        <end position="156"/>
    </location>
</feature>
<protein>
    <submittedName>
        <fullName evidence="9">ABC transporter permease</fullName>
    </submittedName>
</protein>
<dbReference type="STRING" id="52770.BSZ40_08600"/>
<keyword evidence="6 7" id="KW-0472">Membrane</keyword>
<proteinExistence type="inferred from homology"/>
<dbReference type="CDD" id="cd06261">
    <property type="entry name" value="TM_PBP2"/>
    <property type="match status" value="1"/>
</dbReference>
<dbReference type="OrthoDB" id="3515028at2"/>
<feature type="transmembrane region" description="Helical" evidence="7">
    <location>
        <begin position="44"/>
        <end position="66"/>
    </location>
</feature>
<feature type="domain" description="ABC transmembrane type-1" evidence="8">
    <location>
        <begin position="100"/>
        <end position="311"/>
    </location>
</feature>
<organism evidence="9 10">
    <name type="scientific">Buchananella hordeovulneris</name>
    <dbReference type="NCBI Taxonomy" id="52770"/>
    <lineage>
        <taxon>Bacteria</taxon>
        <taxon>Bacillati</taxon>
        <taxon>Actinomycetota</taxon>
        <taxon>Actinomycetes</taxon>
        <taxon>Actinomycetales</taxon>
        <taxon>Actinomycetaceae</taxon>
        <taxon>Buchananella</taxon>
    </lineage>
</organism>
<evidence type="ECO:0000256" key="2">
    <source>
        <dbReference type="ARBA" id="ARBA00022448"/>
    </source>
</evidence>
<feature type="transmembrane region" description="Helical" evidence="7">
    <location>
        <begin position="294"/>
        <end position="312"/>
    </location>
</feature>
<dbReference type="EMBL" id="MQVS01000009">
    <property type="protein sequence ID" value="OKL51141.1"/>
    <property type="molecule type" value="Genomic_DNA"/>
</dbReference>
<dbReference type="AlphaFoldDB" id="A0A1Q5PU82"/>
<feature type="transmembrane region" description="Helical" evidence="7">
    <location>
        <begin position="240"/>
        <end position="260"/>
    </location>
</feature>
<evidence type="ECO:0000313" key="9">
    <source>
        <dbReference type="EMBL" id="OKL51141.1"/>
    </source>
</evidence>
<dbReference type="InterPro" id="IPR051393">
    <property type="entry name" value="ABC_transporter_permease"/>
</dbReference>
<evidence type="ECO:0000256" key="1">
    <source>
        <dbReference type="ARBA" id="ARBA00004651"/>
    </source>
</evidence>
<feature type="transmembrane region" description="Helical" evidence="7">
    <location>
        <begin position="189"/>
        <end position="211"/>
    </location>
</feature>
<dbReference type="Pfam" id="PF00528">
    <property type="entry name" value="BPD_transp_1"/>
    <property type="match status" value="1"/>
</dbReference>
<evidence type="ECO:0000256" key="3">
    <source>
        <dbReference type="ARBA" id="ARBA00022475"/>
    </source>
</evidence>
<reference evidence="10" key="1">
    <citation type="submission" date="2016-12" db="EMBL/GenBank/DDBJ databases">
        <authorList>
            <person name="Meng X."/>
        </authorList>
    </citation>
    <scope>NUCLEOTIDE SEQUENCE [LARGE SCALE GENOMIC DNA]</scope>
    <source>
        <strain evidence="10">DSM 20732</strain>
    </source>
</reference>
<name>A0A1Q5PU82_9ACTO</name>
<dbReference type="GO" id="GO:0055085">
    <property type="term" value="P:transmembrane transport"/>
    <property type="evidence" value="ECO:0007669"/>
    <property type="project" value="InterPro"/>
</dbReference>
<dbReference type="PROSITE" id="PS50928">
    <property type="entry name" value="ABC_TM1"/>
    <property type="match status" value="1"/>
</dbReference>
<comment type="subcellular location">
    <subcellularLocation>
        <location evidence="1 7">Cell membrane</location>
        <topology evidence="1 7">Multi-pass membrane protein</topology>
    </subcellularLocation>
</comment>
<keyword evidence="10" id="KW-1185">Reference proteome</keyword>
<feature type="transmembrane region" description="Helical" evidence="7">
    <location>
        <begin position="12"/>
        <end position="32"/>
    </location>
</feature>
<dbReference type="InterPro" id="IPR000515">
    <property type="entry name" value="MetI-like"/>
</dbReference>
<evidence type="ECO:0000256" key="7">
    <source>
        <dbReference type="RuleBase" id="RU363032"/>
    </source>
</evidence>
<dbReference type="RefSeq" id="WP_073825305.1">
    <property type="nucleotide sequence ID" value="NZ_JAUNKL010000004.1"/>
</dbReference>
<keyword evidence="3" id="KW-1003">Cell membrane</keyword>
<comment type="similarity">
    <text evidence="7">Belongs to the binding-protein-dependent transport system permease family.</text>
</comment>
<dbReference type="SUPFAM" id="SSF161098">
    <property type="entry name" value="MetI-like"/>
    <property type="match status" value="1"/>
</dbReference>
<evidence type="ECO:0000313" key="10">
    <source>
        <dbReference type="Proteomes" id="UP000185612"/>
    </source>
</evidence>
<keyword evidence="5 7" id="KW-1133">Transmembrane helix</keyword>
<keyword evidence="2 7" id="KW-0813">Transport</keyword>
<keyword evidence="4 7" id="KW-0812">Transmembrane</keyword>
<dbReference type="GO" id="GO:0005886">
    <property type="term" value="C:plasma membrane"/>
    <property type="evidence" value="ECO:0007669"/>
    <property type="project" value="UniProtKB-SubCell"/>
</dbReference>
<dbReference type="PANTHER" id="PTHR30193">
    <property type="entry name" value="ABC TRANSPORTER PERMEASE PROTEIN"/>
    <property type="match status" value="1"/>
</dbReference>
<dbReference type="Gene3D" id="1.10.3720.10">
    <property type="entry name" value="MetI-like"/>
    <property type="match status" value="1"/>
</dbReference>
<dbReference type="Proteomes" id="UP000185612">
    <property type="component" value="Unassembled WGS sequence"/>
</dbReference>
<evidence type="ECO:0000256" key="6">
    <source>
        <dbReference type="ARBA" id="ARBA00023136"/>
    </source>
</evidence>
<sequence length="323" mass="35825">MNFFLGTKLGQMVLAMLVISLIVLALIALAWLADRVTHRTRTFWMVVIFFSPAAIFLLGGLVYPAIRTIMMSFMDRNAAESVGTANYEWVFTSADSLRSFVNTFLWVALVPTVSTIIGLLYAILIDGKKLEKLAKSLLFMPMAISFVGAGIIWKFMYDYKSDIGLLNFVWTSLGGEPIRFLQDSPLNTLFLIVVMVWVQAGYAMVLLSAAIKAIPTDIVEAARLDGVSAWQMFRNITVPAIRPTLVVVITTIMIATLKIFDITQTMTGAKYDTQVLANMMYDQSFTHGNSGTGSAMSVIIFLLVVPVIAFNVRQMLKNKEVRG</sequence>
<accession>A0A1Q5PU82</accession>
<dbReference type="PANTHER" id="PTHR30193:SF18">
    <property type="entry name" value="OSMOPROTECTIVE COMPOUNDS UPTAKE PERMEASE PROTEIN GGTC"/>
    <property type="match status" value="1"/>
</dbReference>